<reference evidence="1 2" key="1">
    <citation type="journal article" date="2016" name="Nat. Commun.">
        <title>Thousands of microbial genomes shed light on interconnected biogeochemical processes in an aquifer system.</title>
        <authorList>
            <person name="Anantharaman K."/>
            <person name="Brown C.T."/>
            <person name="Hug L.A."/>
            <person name="Sharon I."/>
            <person name="Castelle C.J."/>
            <person name="Probst A.J."/>
            <person name="Thomas B.C."/>
            <person name="Singh A."/>
            <person name="Wilkins M.J."/>
            <person name="Karaoz U."/>
            <person name="Brodie E.L."/>
            <person name="Williams K.H."/>
            <person name="Hubbard S.S."/>
            <person name="Banfield J.F."/>
        </authorList>
    </citation>
    <scope>NUCLEOTIDE SEQUENCE [LARGE SCALE GENOMIC DNA]</scope>
</reference>
<comment type="caution">
    <text evidence="1">The sequence shown here is derived from an EMBL/GenBank/DDBJ whole genome shotgun (WGS) entry which is preliminary data.</text>
</comment>
<dbReference type="InterPro" id="IPR029063">
    <property type="entry name" value="SAM-dependent_MTases_sf"/>
</dbReference>
<dbReference type="EMBL" id="MGAE01000053">
    <property type="protein sequence ID" value="OGK38554.1"/>
    <property type="molecule type" value="Genomic_DNA"/>
</dbReference>
<proteinExistence type="predicted"/>
<evidence type="ECO:0000313" key="1">
    <source>
        <dbReference type="EMBL" id="OGK38554.1"/>
    </source>
</evidence>
<evidence type="ECO:0000313" key="2">
    <source>
        <dbReference type="Proteomes" id="UP000179024"/>
    </source>
</evidence>
<dbReference type="SUPFAM" id="SSF53335">
    <property type="entry name" value="S-adenosyl-L-methionine-dependent methyltransferases"/>
    <property type="match status" value="1"/>
</dbReference>
<accession>A0A1F7I5C4</accession>
<sequence>MASNITPIPASYKDPAGFVYRHDGTIYRQINRRAKPDYDQLMSSGLYEELIVREQMMSHKEVSLAKKATADAYKIIQPDQIPFISYPYEWSFSQLKDAALLTLAIQSAALEHGLSLKDASAYNVQFIQNKPVFIDTLSFEKYPEGKPWVAYRQFCQHFLAPLALAAYVDIRFLLLQKQYLDGFPLDLASKLLPRRTVFNLGLSMHLHAHAKSQAHFADKKTAQVKSASILIHALKGIISHLHSTVKGLKLSKSDTEWGEYYTFTNYSDESFDYKKKLISQFVSEIKPSVVLDLGANTGEFSRAAVKNAQLVVSTDYDLLAVEKNYLQVKANNETKILPLVLDVTNPSSSHGWAGTEREDFFSRGKFDMILALALIHHLVITFNLPLSSVAQFLSQQAPYLIIELVPKNDSQVKKLLQNREDIFTDYDEAGFEAAFGKYFKTLQKEAVKGSQRTLYLLKRI</sequence>
<dbReference type="AlphaFoldDB" id="A0A1F7I5C4"/>
<dbReference type="Gene3D" id="3.40.50.150">
    <property type="entry name" value="Vaccinia Virus protein VP39"/>
    <property type="match status" value="1"/>
</dbReference>
<dbReference type="Proteomes" id="UP000179024">
    <property type="component" value="Unassembled WGS sequence"/>
</dbReference>
<organism evidence="1 2">
    <name type="scientific">Candidatus Roizmanbacteria bacterium RIFCSPHIGHO2_12_FULL_44_10</name>
    <dbReference type="NCBI Taxonomy" id="1802054"/>
    <lineage>
        <taxon>Bacteria</taxon>
        <taxon>Candidatus Roizmaniibacteriota</taxon>
    </lineage>
</organism>
<dbReference type="CDD" id="cd02440">
    <property type="entry name" value="AdoMet_MTases"/>
    <property type="match status" value="1"/>
</dbReference>
<name>A0A1F7I5C4_9BACT</name>
<protein>
    <recommendedName>
        <fullName evidence="3">SAM-dependent methyltransferase</fullName>
    </recommendedName>
</protein>
<gene>
    <name evidence="1" type="ORF">A3F34_01235</name>
</gene>
<evidence type="ECO:0008006" key="3">
    <source>
        <dbReference type="Google" id="ProtNLM"/>
    </source>
</evidence>